<dbReference type="OrthoDB" id="26855at2"/>
<gene>
    <name evidence="2" type="ORF">Mterra_01653</name>
</gene>
<dbReference type="Pfam" id="PF13472">
    <property type="entry name" value="Lipase_GDSL_2"/>
    <property type="match status" value="1"/>
</dbReference>
<keyword evidence="3" id="KW-1185">Reference proteome</keyword>
<name>A0A399EPX4_9DEIN</name>
<dbReference type="CDD" id="cd01832">
    <property type="entry name" value="SGNH_hydrolase_like_1"/>
    <property type="match status" value="1"/>
</dbReference>
<dbReference type="InterPro" id="IPR053140">
    <property type="entry name" value="GDSL_Rv0518-like"/>
</dbReference>
<keyword evidence="2" id="KW-0378">Hydrolase</keyword>
<dbReference type="PANTHER" id="PTHR43784:SF2">
    <property type="entry name" value="GDSL-LIKE LIPASE_ACYLHYDROLASE, PUTATIVE (AFU_ORTHOLOGUE AFUA_2G00820)-RELATED"/>
    <property type="match status" value="1"/>
</dbReference>
<evidence type="ECO:0000313" key="3">
    <source>
        <dbReference type="Proteomes" id="UP000265715"/>
    </source>
</evidence>
<dbReference type="PANTHER" id="PTHR43784">
    <property type="entry name" value="GDSL-LIKE LIPASE/ACYLHYDROLASE, PUTATIVE (AFU_ORTHOLOGUE AFUA_2G00820)-RELATED"/>
    <property type="match status" value="1"/>
</dbReference>
<organism evidence="2 3">
    <name type="scientific">Calidithermus terrae</name>
    <dbReference type="NCBI Taxonomy" id="1408545"/>
    <lineage>
        <taxon>Bacteria</taxon>
        <taxon>Thermotogati</taxon>
        <taxon>Deinococcota</taxon>
        <taxon>Deinococci</taxon>
        <taxon>Thermales</taxon>
        <taxon>Thermaceae</taxon>
        <taxon>Calidithermus</taxon>
    </lineage>
</organism>
<reference evidence="2 3" key="1">
    <citation type="submission" date="2018-08" db="EMBL/GenBank/DDBJ databases">
        <title>Meiothermus terrae DSM 26712 genome sequencing project.</title>
        <authorList>
            <person name="Da Costa M.S."/>
            <person name="Albuquerque L."/>
            <person name="Raposo P."/>
            <person name="Froufe H.J.C."/>
            <person name="Barroso C.S."/>
            <person name="Egas C."/>
        </authorList>
    </citation>
    <scope>NUCLEOTIDE SEQUENCE [LARGE SCALE GENOMIC DNA]</scope>
    <source>
        <strain evidence="2 3">DSM 26712</strain>
    </source>
</reference>
<dbReference type="SUPFAM" id="SSF52266">
    <property type="entry name" value="SGNH hydrolase"/>
    <property type="match status" value="1"/>
</dbReference>
<dbReference type="Gene3D" id="3.40.50.1110">
    <property type="entry name" value="SGNH hydrolase"/>
    <property type="match status" value="1"/>
</dbReference>
<protein>
    <submittedName>
        <fullName evidence="2">Lipase</fullName>
        <ecNumber evidence="2">3.1.1.3</ecNumber>
    </submittedName>
</protein>
<feature type="domain" description="SGNH hydrolase-type esterase" evidence="1">
    <location>
        <begin position="6"/>
        <end position="181"/>
    </location>
</feature>
<dbReference type="InterPro" id="IPR036514">
    <property type="entry name" value="SGNH_hydro_sf"/>
</dbReference>
<sequence>MRHFVALGDSFTEGVGDPVEGIPLRSAPGWLAGWMQAASPGLRYTNLASRGLRAGEIRAQQLQRGLSLGPDFVSVVAGANDCLKGPFSAERLRAELNLMLGAFQSVGARLFTATLPNFTLRLELPGGVRERVGRNLEAANHIIHDLAGRYDAIFFDFWESELDKNPALWSEDGVHPNARGYLEIARQVAPVLERHGVAVRVPAAQGEGR</sequence>
<comment type="caution">
    <text evidence="2">The sequence shown here is derived from an EMBL/GenBank/DDBJ whole genome shotgun (WGS) entry which is preliminary data.</text>
</comment>
<dbReference type="EC" id="3.1.1.3" evidence="2"/>
<dbReference type="AlphaFoldDB" id="A0A399EPX4"/>
<dbReference type="EMBL" id="QXDL01000056">
    <property type="protein sequence ID" value="RIH85606.1"/>
    <property type="molecule type" value="Genomic_DNA"/>
</dbReference>
<accession>A0A399EPX4</accession>
<dbReference type="RefSeq" id="WP_119314780.1">
    <property type="nucleotide sequence ID" value="NZ_QXDL01000056.1"/>
</dbReference>
<evidence type="ECO:0000313" key="2">
    <source>
        <dbReference type="EMBL" id="RIH85606.1"/>
    </source>
</evidence>
<proteinExistence type="predicted"/>
<dbReference type="InterPro" id="IPR013830">
    <property type="entry name" value="SGNH_hydro"/>
</dbReference>
<evidence type="ECO:0000259" key="1">
    <source>
        <dbReference type="Pfam" id="PF13472"/>
    </source>
</evidence>
<dbReference type="GO" id="GO:0004806">
    <property type="term" value="F:triacylglycerol lipase activity"/>
    <property type="evidence" value="ECO:0007669"/>
    <property type="project" value="UniProtKB-EC"/>
</dbReference>
<dbReference type="Proteomes" id="UP000265715">
    <property type="component" value="Unassembled WGS sequence"/>
</dbReference>